<protein>
    <recommendedName>
        <fullName evidence="1">DUF5618 domain-containing protein</fullName>
    </recommendedName>
</protein>
<dbReference type="RefSeq" id="WP_090156132.1">
    <property type="nucleotide sequence ID" value="NZ_FNAN01000018.1"/>
</dbReference>
<dbReference type="Gene3D" id="1.20.120.330">
    <property type="entry name" value="Nucleotidyltransferases domain 2"/>
    <property type="match status" value="1"/>
</dbReference>
<gene>
    <name evidence="2" type="ORF">SAMN04487996_118139</name>
</gene>
<proteinExistence type="predicted"/>
<accession>A0A1G7U3B7</accession>
<dbReference type="AlphaFoldDB" id="A0A1G7U3B7"/>
<dbReference type="OrthoDB" id="957519at2"/>
<evidence type="ECO:0000313" key="2">
    <source>
        <dbReference type="EMBL" id="SDG41894.1"/>
    </source>
</evidence>
<name>A0A1G7U3B7_9BACT</name>
<keyword evidence="3" id="KW-1185">Reference proteome</keyword>
<dbReference type="STRING" id="659014.SAMN04487996_118139"/>
<reference evidence="3" key="1">
    <citation type="submission" date="2016-10" db="EMBL/GenBank/DDBJ databases">
        <authorList>
            <person name="Varghese N."/>
            <person name="Submissions S."/>
        </authorList>
    </citation>
    <scope>NUCLEOTIDE SEQUENCE [LARGE SCALE GENOMIC DNA]</scope>
    <source>
        <strain evidence="3">DSM 25329</strain>
    </source>
</reference>
<evidence type="ECO:0000259" key="1">
    <source>
        <dbReference type="Pfam" id="PF18498"/>
    </source>
</evidence>
<dbReference type="Proteomes" id="UP000198748">
    <property type="component" value="Unassembled WGS sequence"/>
</dbReference>
<dbReference type="Pfam" id="PF18498">
    <property type="entry name" value="DUF5618"/>
    <property type="match status" value="1"/>
</dbReference>
<dbReference type="EMBL" id="FNAN01000018">
    <property type="protein sequence ID" value="SDG41894.1"/>
    <property type="molecule type" value="Genomic_DNA"/>
</dbReference>
<feature type="domain" description="DUF5618" evidence="1">
    <location>
        <begin position="3"/>
        <end position="122"/>
    </location>
</feature>
<evidence type="ECO:0000313" key="3">
    <source>
        <dbReference type="Proteomes" id="UP000198748"/>
    </source>
</evidence>
<organism evidence="2 3">
    <name type="scientific">Dyadobacter soli</name>
    <dbReference type="NCBI Taxonomy" id="659014"/>
    <lineage>
        <taxon>Bacteria</taxon>
        <taxon>Pseudomonadati</taxon>
        <taxon>Bacteroidota</taxon>
        <taxon>Cytophagia</taxon>
        <taxon>Cytophagales</taxon>
        <taxon>Spirosomataceae</taxon>
        <taxon>Dyadobacter</taxon>
    </lineage>
</organism>
<dbReference type="InterPro" id="IPR040988">
    <property type="entry name" value="DUF5618"/>
</dbReference>
<sequence length="123" mass="14209">MNHYQEITRYLDNAREILSTKANKEGQEYKDIKYVQMASGTAYNAALMIADEYLRKKEGAKFTKPNSIDEYRIRLSKHHKTLLSYLNEAYDTLHLAGYYHGTPSVRTIKVGMEATQKMLALID</sequence>